<gene>
    <name evidence="2" type="ORF">LGLO00237_LOCUS5940</name>
    <name evidence="3" type="ORF">LGLO00237_LOCUS5942</name>
    <name evidence="4" type="ORF">LGLO00237_LOCUS5943</name>
</gene>
<dbReference type="EMBL" id="HBIV01007946">
    <property type="protein sequence ID" value="CAE0653028.1"/>
    <property type="molecule type" value="Transcribed_RNA"/>
</dbReference>
<evidence type="ECO:0000256" key="1">
    <source>
        <dbReference type="SAM" id="SignalP"/>
    </source>
</evidence>
<accession>A0A6V3JT55</accession>
<dbReference type="EMBL" id="HBIV01007949">
    <property type="protein sequence ID" value="CAE0653032.1"/>
    <property type="molecule type" value="Transcribed_RNA"/>
</dbReference>
<proteinExistence type="predicted"/>
<organism evidence="3">
    <name type="scientific">Lotharella globosa</name>
    <dbReference type="NCBI Taxonomy" id="91324"/>
    <lineage>
        <taxon>Eukaryota</taxon>
        <taxon>Sar</taxon>
        <taxon>Rhizaria</taxon>
        <taxon>Cercozoa</taxon>
        <taxon>Chlorarachniophyceae</taxon>
        <taxon>Lotharella</taxon>
    </lineage>
</organism>
<evidence type="ECO:0000313" key="4">
    <source>
        <dbReference type="EMBL" id="CAE0653033.1"/>
    </source>
</evidence>
<reference evidence="3" key="1">
    <citation type="submission" date="2021-01" db="EMBL/GenBank/DDBJ databases">
        <authorList>
            <person name="Corre E."/>
            <person name="Pelletier E."/>
            <person name="Niang G."/>
            <person name="Scheremetjew M."/>
            <person name="Finn R."/>
            <person name="Kale V."/>
            <person name="Holt S."/>
            <person name="Cochrane G."/>
            <person name="Meng A."/>
            <person name="Brown T."/>
            <person name="Cohen L."/>
        </authorList>
    </citation>
    <scope>NUCLEOTIDE SEQUENCE</scope>
    <source>
        <strain evidence="3">CCCM811</strain>
    </source>
</reference>
<protein>
    <submittedName>
        <fullName evidence="3">Uncharacterized protein</fullName>
    </submittedName>
</protein>
<keyword evidence="1" id="KW-0732">Signal</keyword>
<dbReference type="AlphaFoldDB" id="A0A6V3JT55"/>
<sequence length="123" mass="13336">MTYKSRGLILLCLVALPLCFAALVAGLSLAARAKLKATTASIVTPRTKMALPLRAKSMYLPGAKPKTAASSAFASDVTKQKRQNTPPPIFPAPILFRWGLFGMDVVQHHSFFACIFVCCLLRL</sequence>
<feature type="signal peptide" evidence="1">
    <location>
        <begin position="1"/>
        <end position="21"/>
    </location>
</feature>
<dbReference type="EMBL" id="HBIV01007950">
    <property type="protein sequence ID" value="CAE0653033.1"/>
    <property type="molecule type" value="Transcribed_RNA"/>
</dbReference>
<name>A0A6V3JT55_9EUKA</name>
<evidence type="ECO:0000313" key="2">
    <source>
        <dbReference type="EMBL" id="CAE0653028.1"/>
    </source>
</evidence>
<evidence type="ECO:0000313" key="3">
    <source>
        <dbReference type="EMBL" id="CAE0653032.1"/>
    </source>
</evidence>
<feature type="chain" id="PRO_5036192673" evidence="1">
    <location>
        <begin position="22"/>
        <end position="123"/>
    </location>
</feature>